<dbReference type="EMBL" id="JBBUTG010000010">
    <property type="protein sequence ID" value="MEK8032297.1"/>
    <property type="molecule type" value="Genomic_DNA"/>
</dbReference>
<dbReference type="InterPro" id="IPR003313">
    <property type="entry name" value="AraC-bd"/>
</dbReference>
<dbReference type="Pfam" id="PF12833">
    <property type="entry name" value="HTH_18"/>
    <property type="match status" value="1"/>
</dbReference>
<keyword evidence="6" id="KW-1185">Reference proteome</keyword>
<dbReference type="RefSeq" id="WP_341426719.1">
    <property type="nucleotide sequence ID" value="NZ_JBBUTG010000010.1"/>
</dbReference>
<dbReference type="InterPro" id="IPR050204">
    <property type="entry name" value="AraC_XylS_family_regulators"/>
</dbReference>
<feature type="domain" description="HTH araC/xylS-type" evidence="4">
    <location>
        <begin position="179"/>
        <end position="276"/>
    </location>
</feature>
<dbReference type="SUPFAM" id="SSF51215">
    <property type="entry name" value="Regulatory protein AraC"/>
    <property type="match status" value="1"/>
</dbReference>
<evidence type="ECO:0000259" key="4">
    <source>
        <dbReference type="PROSITE" id="PS01124"/>
    </source>
</evidence>
<reference evidence="5 6" key="1">
    <citation type="submission" date="2024-04" db="EMBL/GenBank/DDBJ databases">
        <title>Novel species of the genus Ideonella isolated from streams.</title>
        <authorList>
            <person name="Lu H."/>
        </authorList>
    </citation>
    <scope>NUCLEOTIDE SEQUENCE [LARGE SCALE GENOMIC DNA]</scope>
    <source>
        <strain evidence="5 6">DXS29W</strain>
    </source>
</reference>
<dbReference type="PANTHER" id="PTHR46796">
    <property type="entry name" value="HTH-TYPE TRANSCRIPTIONAL ACTIVATOR RHAS-RELATED"/>
    <property type="match status" value="1"/>
</dbReference>
<evidence type="ECO:0000256" key="3">
    <source>
        <dbReference type="ARBA" id="ARBA00023163"/>
    </source>
</evidence>
<accession>A0ABU9BTW5</accession>
<keyword evidence="1" id="KW-0805">Transcription regulation</keyword>
<dbReference type="SMART" id="SM00342">
    <property type="entry name" value="HTH_ARAC"/>
    <property type="match status" value="1"/>
</dbReference>
<dbReference type="Pfam" id="PF02311">
    <property type="entry name" value="AraC_binding"/>
    <property type="match status" value="1"/>
</dbReference>
<comment type="caution">
    <text evidence="5">The sequence shown here is derived from an EMBL/GenBank/DDBJ whole genome shotgun (WGS) entry which is preliminary data.</text>
</comment>
<evidence type="ECO:0000313" key="5">
    <source>
        <dbReference type="EMBL" id="MEK8032297.1"/>
    </source>
</evidence>
<evidence type="ECO:0000256" key="2">
    <source>
        <dbReference type="ARBA" id="ARBA00023125"/>
    </source>
</evidence>
<dbReference type="PROSITE" id="PS01124">
    <property type="entry name" value="HTH_ARAC_FAMILY_2"/>
    <property type="match status" value="1"/>
</dbReference>
<dbReference type="Proteomes" id="UP001371218">
    <property type="component" value="Unassembled WGS sequence"/>
</dbReference>
<organism evidence="5 6">
    <name type="scientific">Ideonella lacteola</name>
    <dbReference type="NCBI Taxonomy" id="2984193"/>
    <lineage>
        <taxon>Bacteria</taxon>
        <taxon>Pseudomonadati</taxon>
        <taxon>Pseudomonadota</taxon>
        <taxon>Betaproteobacteria</taxon>
        <taxon>Burkholderiales</taxon>
        <taxon>Sphaerotilaceae</taxon>
        <taxon>Ideonella</taxon>
    </lineage>
</organism>
<dbReference type="InterPro" id="IPR018060">
    <property type="entry name" value="HTH_AraC"/>
</dbReference>
<dbReference type="PANTHER" id="PTHR46796:SF2">
    <property type="entry name" value="TRANSCRIPTIONAL REGULATORY PROTEIN"/>
    <property type="match status" value="1"/>
</dbReference>
<dbReference type="InterPro" id="IPR009057">
    <property type="entry name" value="Homeodomain-like_sf"/>
</dbReference>
<keyword evidence="2" id="KW-0238">DNA-binding</keyword>
<dbReference type="Gene3D" id="1.10.10.60">
    <property type="entry name" value="Homeodomain-like"/>
    <property type="match status" value="1"/>
</dbReference>
<evidence type="ECO:0000313" key="6">
    <source>
        <dbReference type="Proteomes" id="UP001371218"/>
    </source>
</evidence>
<dbReference type="SUPFAM" id="SSF46689">
    <property type="entry name" value="Homeodomain-like"/>
    <property type="match status" value="2"/>
</dbReference>
<keyword evidence="3" id="KW-0804">Transcription</keyword>
<sequence>MQGVPEQFDQPQDRAEFRRANGLDGVELYRAHIVHHEFAPHAHDGYGLGVIEAGQERFDYRGRRHLAPAGTIVMMQPGELHTGGPASPLGWRYRMMYLDEAALASQLGAEPLWRFDHAVWAGDTARAVAMARGLHALWHARGSDEADAALCQVLTLLAPLAARAAAPSVNASPSLRPFARVVDALHDDLTREWRLHELAALADLSPFHFQRAFKAAYGVSPHQWRVALRLAEAKRLLARGAPVAEVAATVGMADQAHLTRRFVGMYGVTPARYQRQISGG</sequence>
<gene>
    <name evidence="5" type="ORF">AACH06_15820</name>
</gene>
<proteinExistence type="predicted"/>
<evidence type="ECO:0000256" key="1">
    <source>
        <dbReference type="ARBA" id="ARBA00023015"/>
    </source>
</evidence>
<name>A0ABU9BTW5_9BURK</name>
<dbReference type="InterPro" id="IPR037923">
    <property type="entry name" value="HTH-like"/>
</dbReference>
<protein>
    <submittedName>
        <fullName evidence="5">AraC family transcriptional regulator</fullName>
    </submittedName>
</protein>